<dbReference type="RefSeq" id="WP_379496985.1">
    <property type="nucleotide sequence ID" value="NZ_JBHSAO010000008.1"/>
</dbReference>
<gene>
    <name evidence="6" type="ORF">ACFOUV_11875</name>
</gene>
<evidence type="ECO:0000256" key="5">
    <source>
        <dbReference type="HAMAP-Rule" id="MF_01536"/>
    </source>
</evidence>
<accession>A0ABV8H278</accession>
<reference evidence="7" key="1">
    <citation type="journal article" date="2019" name="Int. J. Syst. Evol. Microbiol.">
        <title>The Global Catalogue of Microorganisms (GCM) 10K type strain sequencing project: providing services to taxonomists for standard genome sequencing and annotation.</title>
        <authorList>
            <consortium name="The Broad Institute Genomics Platform"/>
            <consortium name="The Broad Institute Genome Sequencing Center for Infectious Disease"/>
            <person name="Wu L."/>
            <person name="Ma J."/>
        </authorList>
    </citation>
    <scope>NUCLEOTIDE SEQUENCE [LARGE SCALE GENOMIC DNA]</scope>
    <source>
        <strain evidence="7">IBRC-M 10703</strain>
    </source>
</reference>
<comment type="caution">
    <text evidence="6">The sequence shown here is derived from an EMBL/GenBank/DDBJ whole genome shotgun (WGS) entry which is preliminary data.</text>
</comment>
<dbReference type="InterPro" id="IPR010899">
    <property type="entry name" value="UPF0344"/>
</dbReference>
<proteinExistence type="inferred from homology"/>
<dbReference type="Pfam" id="PF07457">
    <property type="entry name" value="DUF1516"/>
    <property type="match status" value="1"/>
</dbReference>
<feature type="transmembrane region" description="Helical" evidence="5">
    <location>
        <begin position="42"/>
        <end position="58"/>
    </location>
</feature>
<evidence type="ECO:0000256" key="4">
    <source>
        <dbReference type="ARBA" id="ARBA00023136"/>
    </source>
</evidence>
<keyword evidence="1 5" id="KW-1003">Cell membrane</keyword>
<sequence>MTHMHITAWVVGIILFILAISMRDRDNAKAAKILHMILRLDYLFILYTGGVLVWDYIANSGMPILAEAITKGLAGIWMIAAMEMILVKKSKGKPTKSFWIQFWIALIIVLVLGFVRLPMGIQL</sequence>
<dbReference type="HAMAP" id="MF_01536">
    <property type="entry name" value="UPF0344"/>
    <property type="match status" value="1"/>
</dbReference>
<evidence type="ECO:0000313" key="7">
    <source>
        <dbReference type="Proteomes" id="UP001595772"/>
    </source>
</evidence>
<dbReference type="EMBL" id="JBHSAO010000008">
    <property type="protein sequence ID" value="MFC4024494.1"/>
    <property type="molecule type" value="Genomic_DNA"/>
</dbReference>
<evidence type="ECO:0000256" key="3">
    <source>
        <dbReference type="ARBA" id="ARBA00022989"/>
    </source>
</evidence>
<feature type="transmembrane region" description="Helical" evidence="5">
    <location>
        <begin position="6"/>
        <end position="22"/>
    </location>
</feature>
<dbReference type="Proteomes" id="UP001595772">
    <property type="component" value="Unassembled WGS sequence"/>
</dbReference>
<comment type="subcellular location">
    <subcellularLocation>
        <location evidence="5">Cell membrane</location>
        <topology evidence="5">Multi-pass membrane protein</topology>
    </subcellularLocation>
</comment>
<feature type="transmembrane region" description="Helical" evidence="5">
    <location>
        <begin position="98"/>
        <end position="117"/>
    </location>
</feature>
<evidence type="ECO:0000256" key="2">
    <source>
        <dbReference type="ARBA" id="ARBA00022692"/>
    </source>
</evidence>
<keyword evidence="4 5" id="KW-0472">Membrane</keyword>
<organism evidence="6 7">
    <name type="scientific">Oceanobacillus longus</name>
    <dbReference type="NCBI Taxonomy" id="930120"/>
    <lineage>
        <taxon>Bacteria</taxon>
        <taxon>Bacillati</taxon>
        <taxon>Bacillota</taxon>
        <taxon>Bacilli</taxon>
        <taxon>Bacillales</taxon>
        <taxon>Bacillaceae</taxon>
        <taxon>Oceanobacillus</taxon>
    </lineage>
</organism>
<comment type="similarity">
    <text evidence="5">Belongs to the UPF0344 family.</text>
</comment>
<keyword evidence="2 5" id="KW-0812">Transmembrane</keyword>
<evidence type="ECO:0000256" key="1">
    <source>
        <dbReference type="ARBA" id="ARBA00022475"/>
    </source>
</evidence>
<keyword evidence="7" id="KW-1185">Reference proteome</keyword>
<keyword evidence="3 5" id="KW-1133">Transmembrane helix</keyword>
<feature type="transmembrane region" description="Helical" evidence="5">
    <location>
        <begin position="64"/>
        <end position="86"/>
    </location>
</feature>
<name>A0ABV8H278_9BACI</name>
<evidence type="ECO:0000313" key="6">
    <source>
        <dbReference type="EMBL" id="MFC4024494.1"/>
    </source>
</evidence>
<protein>
    <recommendedName>
        <fullName evidence="5">UPF0344 protein ACFOUV_11875</fullName>
    </recommendedName>
</protein>